<evidence type="ECO:0000313" key="2">
    <source>
        <dbReference type="Proteomes" id="UP000434580"/>
    </source>
</evidence>
<protein>
    <recommendedName>
        <fullName evidence="3">AttH domain-containing protein</fullName>
    </recommendedName>
</protein>
<evidence type="ECO:0008006" key="3">
    <source>
        <dbReference type="Google" id="ProtNLM"/>
    </source>
</evidence>
<reference evidence="1 2" key="1">
    <citation type="submission" date="2019-11" db="EMBL/GenBank/DDBJ databases">
        <authorList>
            <person name="Holert J."/>
        </authorList>
    </citation>
    <scope>NUCLEOTIDE SEQUENCE [LARGE SCALE GENOMIC DNA]</scope>
    <source>
        <strain evidence="1">BC5_2</strain>
    </source>
</reference>
<gene>
    <name evidence="1" type="ORF">DPBNPPHM_03392</name>
</gene>
<proteinExistence type="predicted"/>
<sequence>MKTYHRPVTAAPDFLIDAGRCKFGTFNTVVEKPDLLAAHRPLGFPAPQWFNHWRLKEWQAFQIDCVDWFFCISVYDTKSLGTAIIMAWHKPSATMRVYQKKVPTFLLKVPCGLNDSVASYRSKNFTLVFENQLASNHIRITAETHGLGDLPDIQMEWHAELTGEPQLVFQPFGKNRPLYSLKSLMRAHGSVTFNGQSNNYDANVILDDHKGFYPFTMQYDWVTGLQQQVDGTLSGFNLTDNQILNPTHFNENCLWHDGKMHPLPPISVSRPGGIMAPWQIRDRDGQVDLTFTPLADVPNLVNLGLFCTRYHGPTGQLTGTITTDAAGTVKYQDCFGMGEEKYMRL</sequence>
<dbReference type="PANTHER" id="PTHR35868:SF4">
    <property type="entry name" value="DUF2804 DOMAIN-CONTAINING PROTEIN"/>
    <property type="match status" value="1"/>
</dbReference>
<dbReference type="EMBL" id="CACSII010000004">
    <property type="protein sequence ID" value="CAA0096215.1"/>
    <property type="molecule type" value="Genomic_DNA"/>
</dbReference>
<dbReference type="Proteomes" id="UP000434580">
    <property type="component" value="Unassembled WGS sequence"/>
</dbReference>
<organism evidence="1 2">
    <name type="scientific">BD1-7 clade bacterium</name>
    <dbReference type="NCBI Taxonomy" id="2029982"/>
    <lineage>
        <taxon>Bacteria</taxon>
        <taxon>Pseudomonadati</taxon>
        <taxon>Pseudomonadota</taxon>
        <taxon>Gammaproteobacteria</taxon>
        <taxon>Cellvibrionales</taxon>
        <taxon>Spongiibacteraceae</taxon>
        <taxon>BD1-7 clade</taxon>
    </lineage>
</organism>
<dbReference type="PANTHER" id="PTHR35868">
    <property type="entry name" value="DUF2804 DOMAIN-CONTAINING PROTEIN-RELATED"/>
    <property type="match status" value="1"/>
</dbReference>
<evidence type="ECO:0000313" key="1">
    <source>
        <dbReference type="EMBL" id="CAA0096215.1"/>
    </source>
</evidence>
<dbReference type="OrthoDB" id="9134802at2"/>
<dbReference type="AlphaFoldDB" id="A0A5S9NZF2"/>
<name>A0A5S9NZF2_9GAMM</name>
<dbReference type="Pfam" id="PF10974">
    <property type="entry name" value="DUF2804"/>
    <property type="match status" value="1"/>
</dbReference>
<accession>A0A5S9NZF2</accession>
<dbReference type="InterPro" id="IPR021243">
    <property type="entry name" value="DUF2804"/>
</dbReference>